<dbReference type="Pfam" id="PF06476">
    <property type="entry name" value="DUF1090"/>
    <property type="match status" value="1"/>
</dbReference>
<sequence>MIPSLFCNLSLLIGSVLLIDSSWAGSRESCAQRRAELVFQIERAEATGNVYRQSGLEQALANVERYCQEPLAQDDRSSALQKAEAEVRRRQNYLEAARQYGDVKIIRKQEARLERAQTKLQKLMDE</sequence>
<name>A0A0A6DK98_9PSED</name>
<accession>A0A0A6DK98</accession>
<evidence type="ECO:0008006" key="3">
    <source>
        <dbReference type="Google" id="ProtNLM"/>
    </source>
</evidence>
<proteinExistence type="predicted"/>
<dbReference type="EMBL" id="JSFK01000001">
    <property type="protein sequence ID" value="KHA75122.1"/>
    <property type="molecule type" value="Genomic_DNA"/>
</dbReference>
<organism evidence="1 2">
    <name type="scientific">Pseudomonas chlororaphis</name>
    <dbReference type="NCBI Taxonomy" id="587753"/>
    <lineage>
        <taxon>Bacteria</taxon>
        <taxon>Pseudomonadati</taxon>
        <taxon>Pseudomonadota</taxon>
        <taxon>Gammaproteobacteria</taxon>
        <taxon>Pseudomonadales</taxon>
        <taxon>Pseudomonadaceae</taxon>
        <taxon>Pseudomonas</taxon>
    </lineage>
</organism>
<evidence type="ECO:0000313" key="1">
    <source>
        <dbReference type="EMBL" id="KHA75122.1"/>
    </source>
</evidence>
<dbReference type="OrthoDB" id="8689941at2"/>
<comment type="caution">
    <text evidence="1">The sequence shown here is derived from an EMBL/GenBank/DDBJ whole genome shotgun (WGS) entry which is preliminary data.</text>
</comment>
<gene>
    <name evidence="1" type="ORF">NZ35_02255</name>
</gene>
<dbReference type="PATRIC" id="fig|587753.9.peg.461"/>
<dbReference type="InterPro" id="IPR009468">
    <property type="entry name" value="DUF1090"/>
</dbReference>
<dbReference type="Proteomes" id="UP000030564">
    <property type="component" value="Unassembled WGS sequence"/>
</dbReference>
<protein>
    <recommendedName>
        <fullName evidence="3">DUF1090 domain-containing protein</fullName>
    </recommendedName>
</protein>
<evidence type="ECO:0000313" key="2">
    <source>
        <dbReference type="Proteomes" id="UP000030564"/>
    </source>
</evidence>
<dbReference type="AlphaFoldDB" id="A0A0A6DK98"/>
<reference evidence="1 2" key="1">
    <citation type="submission" date="2014-10" db="EMBL/GenBank/DDBJ databases">
        <title>Draft genome sequence of Pseudomonas chlororaphis EA105.</title>
        <authorList>
            <person name="McCully L.M."/>
            <person name="Bitzer A.S."/>
            <person name="Spence C."/>
            <person name="Bais H."/>
            <person name="Silby M.W."/>
        </authorList>
    </citation>
    <scope>NUCLEOTIDE SEQUENCE [LARGE SCALE GENOMIC DNA]</scope>
    <source>
        <strain evidence="1 2">EA105</strain>
    </source>
</reference>